<sequence>MVNRGAECYKIALLQTLLHVPQMYQYLGNVHKRCDLDADKCVMCATQALWQIYWNDHRWPGSATRLRNAETSFTAALKASVPAGVSSGESGGIQGLLLSDEQAESYDFMNYLLNQLQFNHDSSKIPFDQMFGPGAQAQ</sequence>
<dbReference type="Proteomes" id="UP000799436">
    <property type="component" value="Unassembled WGS sequence"/>
</dbReference>
<proteinExistence type="predicted"/>
<organism evidence="2 3">
    <name type="scientific">Teratosphaeria nubilosa</name>
    <dbReference type="NCBI Taxonomy" id="161662"/>
    <lineage>
        <taxon>Eukaryota</taxon>
        <taxon>Fungi</taxon>
        <taxon>Dikarya</taxon>
        <taxon>Ascomycota</taxon>
        <taxon>Pezizomycotina</taxon>
        <taxon>Dothideomycetes</taxon>
        <taxon>Dothideomycetidae</taxon>
        <taxon>Mycosphaerellales</taxon>
        <taxon>Teratosphaeriaceae</taxon>
        <taxon>Teratosphaeria</taxon>
    </lineage>
</organism>
<dbReference type="InterPro" id="IPR038765">
    <property type="entry name" value="Papain-like_cys_pep_sf"/>
</dbReference>
<evidence type="ECO:0000259" key="1">
    <source>
        <dbReference type="Pfam" id="PF00443"/>
    </source>
</evidence>
<reference evidence="2" key="1">
    <citation type="journal article" date="2020" name="Stud. Mycol.">
        <title>101 Dothideomycetes genomes: a test case for predicting lifestyles and emergence of pathogens.</title>
        <authorList>
            <person name="Haridas S."/>
            <person name="Albert R."/>
            <person name="Binder M."/>
            <person name="Bloem J."/>
            <person name="Labutti K."/>
            <person name="Salamov A."/>
            <person name="Andreopoulos B."/>
            <person name="Baker S."/>
            <person name="Barry K."/>
            <person name="Bills G."/>
            <person name="Bluhm B."/>
            <person name="Cannon C."/>
            <person name="Castanera R."/>
            <person name="Culley D."/>
            <person name="Daum C."/>
            <person name="Ezra D."/>
            <person name="Gonzalez J."/>
            <person name="Henrissat B."/>
            <person name="Kuo A."/>
            <person name="Liang C."/>
            <person name="Lipzen A."/>
            <person name="Lutzoni F."/>
            <person name="Magnuson J."/>
            <person name="Mondo S."/>
            <person name="Nolan M."/>
            <person name="Ohm R."/>
            <person name="Pangilinan J."/>
            <person name="Park H.-J."/>
            <person name="Ramirez L."/>
            <person name="Alfaro M."/>
            <person name="Sun H."/>
            <person name="Tritt A."/>
            <person name="Yoshinaga Y."/>
            <person name="Zwiers L.-H."/>
            <person name="Turgeon B."/>
            <person name="Goodwin S."/>
            <person name="Spatafora J."/>
            <person name="Crous P."/>
            <person name="Grigoriev I."/>
        </authorList>
    </citation>
    <scope>NUCLEOTIDE SEQUENCE</scope>
    <source>
        <strain evidence="2">CBS 116005</strain>
    </source>
</reference>
<accession>A0A6G1L421</accession>
<dbReference type="InterPro" id="IPR001394">
    <property type="entry name" value="Peptidase_C19_UCH"/>
</dbReference>
<gene>
    <name evidence="2" type="ORF">EJ03DRAFT_337775</name>
</gene>
<dbReference type="EMBL" id="ML995858">
    <property type="protein sequence ID" value="KAF2767309.1"/>
    <property type="molecule type" value="Genomic_DNA"/>
</dbReference>
<name>A0A6G1L421_9PEZI</name>
<dbReference type="SUPFAM" id="SSF54001">
    <property type="entry name" value="Cysteine proteinases"/>
    <property type="match status" value="1"/>
</dbReference>
<dbReference type="Gene3D" id="3.90.70.10">
    <property type="entry name" value="Cysteine proteinases"/>
    <property type="match status" value="1"/>
</dbReference>
<evidence type="ECO:0000313" key="3">
    <source>
        <dbReference type="Proteomes" id="UP000799436"/>
    </source>
</evidence>
<evidence type="ECO:0000313" key="2">
    <source>
        <dbReference type="EMBL" id="KAF2767309.1"/>
    </source>
</evidence>
<dbReference type="AlphaFoldDB" id="A0A6G1L421"/>
<feature type="domain" description="Peptidase C19 ubiquitin carboxyl-terminal hydrolase" evidence="1">
    <location>
        <begin position="2"/>
        <end position="122"/>
    </location>
</feature>
<dbReference type="Pfam" id="PF00443">
    <property type="entry name" value="UCH"/>
    <property type="match status" value="1"/>
</dbReference>
<protein>
    <recommendedName>
        <fullName evidence="1">Peptidase C19 ubiquitin carboxyl-terminal hydrolase domain-containing protein</fullName>
    </recommendedName>
</protein>
<keyword evidence="3" id="KW-1185">Reference proteome</keyword>
<dbReference type="GO" id="GO:0004843">
    <property type="term" value="F:cysteine-type deubiquitinase activity"/>
    <property type="evidence" value="ECO:0007669"/>
    <property type="project" value="InterPro"/>
</dbReference>
<dbReference type="OrthoDB" id="289038at2759"/>
<dbReference type="GO" id="GO:0016579">
    <property type="term" value="P:protein deubiquitination"/>
    <property type="evidence" value="ECO:0007669"/>
    <property type="project" value="InterPro"/>
</dbReference>